<protein>
    <submittedName>
        <fullName evidence="2">Flavodoxin domain-containing protein</fullName>
    </submittedName>
</protein>
<comment type="caution">
    <text evidence="2">The sequence shown here is derived from an EMBL/GenBank/DDBJ whole genome shotgun (WGS) entry which is preliminary data.</text>
</comment>
<gene>
    <name evidence="2" type="ORF">OCV88_05305</name>
</gene>
<dbReference type="InterPro" id="IPR052200">
    <property type="entry name" value="Protoporphyrinogen_IX_DH"/>
</dbReference>
<dbReference type="Gene3D" id="3.40.50.360">
    <property type="match status" value="1"/>
</dbReference>
<dbReference type="PANTHER" id="PTHR38030">
    <property type="entry name" value="PROTOPORPHYRINOGEN IX DEHYDROGENASE [MENAQUINONE]"/>
    <property type="match status" value="1"/>
</dbReference>
<name>A0ABT2TIT2_9FIRM</name>
<keyword evidence="3" id="KW-1185">Reference proteome</keyword>
<dbReference type="PANTHER" id="PTHR38030:SF2">
    <property type="entry name" value="PROTOPORPHYRINOGEN IX DEHYDROGENASE [QUINONE]"/>
    <property type="match status" value="1"/>
</dbReference>
<dbReference type="RefSeq" id="WP_158424537.1">
    <property type="nucleotide sequence ID" value="NZ_JAOQJQ010000002.1"/>
</dbReference>
<reference evidence="2 3" key="1">
    <citation type="journal article" date="2021" name="ISME Commun">
        <title>Automated analysis of genomic sequences facilitates high-throughput and comprehensive description of bacteria.</title>
        <authorList>
            <person name="Hitch T.C.A."/>
        </authorList>
    </citation>
    <scope>NUCLEOTIDE SEQUENCE [LARGE SCALE GENOMIC DNA]</scope>
    <source>
        <strain evidence="2 3">Sanger_109</strain>
    </source>
</reference>
<dbReference type="Pfam" id="PF12724">
    <property type="entry name" value="Flavodoxin_5"/>
    <property type="match status" value="1"/>
</dbReference>
<dbReference type="SUPFAM" id="SSF52218">
    <property type="entry name" value="Flavoproteins"/>
    <property type="match status" value="1"/>
</dbReference>
<sequence length="177" mass="20629">MKKVLVLYQSKYGATKKYVDMIKKEIVCDVFEISSFQFNNASNYDIIVFASGIYANGISGVKYIKKNIEYIKNKKVCVFMVGASPFDKKAVELVKEHNLKNIPFEITVFYGRGIYDENIMSFKDRTLCKMLKKSLQKKDPTTFEPWMKAIFEASEKSCDWTDRNYVNPLIEYIEQNI</sequence>
<evidence type="ECO:0000259" key="1">
    <source>
        <dbReference type="Pfam" id="PF12724"/>
    </source>
</evidence>
<dbReference type="InterPro" id="IPR029039">
    <property type="entry name" value="Flavoprotein-like_sf"/>
</dbReference>
<feature type="domain" description="Flavodoxin" evidence="1">
    <location>
        <begin position="5"/>
        <end position="139"/>
    </location>
</feature>
<accession>A0ABT2TIT2</accession>
<evidence type="ECO:0000313" key="3">
    <source>
        <dbReference type="Proteomes" id="UP001652442"/>
    </source>
</evidence>
<evidence type="ECO:0000313" key="2">
    <source>
        <dbReference type="EMBL" id="MCU6761756.1"/>
    </source>
</evidence>
<organism evidence="2 3">
    <name type="scientific">Brotonthovivens ammoniilytica</name>
    <dbReference type="NCBI Taxonomy" id="2981725"/>
    <lineage>
        <taxon>Bacteria</taxon>
        <taxon>Bacillati</taxon>
        <taxon>Bacillota</taxon>
        <taxon>Clostridia</taxon>
        <taxon>Lachnospirales</taxon>
        <taxon>Lachnospiraceae</taxon>
        <taxon>Brotonthovivens</taxon>
    </lineage>
</organism>
<dbReference type="EMBL" id="JAOQJQ010000002">
    <property type="protein sequence ID" value="MCU6761756.1"/>
    <property type="molecule type" value="Genomic_DNA"/>
</dbReference>
<proteinExistence type="predicted"/>
<dbReference type="Proteomes" id="UP001652442">
    <property type="component" value="Unassembled WGS sequence"/>
</dbReference>
<dbReference type="InterPro" id="IPR026816">
    <property type="entry name" value="Flavodoxin_dom"/>
</dbReference>